<dbReference type="InterPro" id="IPR015424">
    <property type="entry name" value="PyrdxlP-dep_Trfase"/>
</dbReference>
<dbReference type="SUPFAM" id="SSF53383">
    <property type="entry name" value="PLP-dependent transferases"/>
    <property type="match status" value="1"/>
</dbReference>
<comment type="similarity">
    <text evidence="2 6">Belongs to the class-V pyridoxal-phosphate-dependent aminotransferase family.</text>
</comment>
<dbReference type="InterPro" id="IPR015421">
    <property type="entry name" value="PyrdxlP-dep_Trfase_major"/>
</dbReference>
<evidence type="ECO:0000256" key="6">
    <source>
        <dbReference type="RuleBase" id="RU004075"/>
    </source>
</evidence>
<evidence type="ECO:0000256" key="1">
    <source>
        <dbReference type="ARBA" id="ARBA00001933"/>
    </source>
</evidence>
<dbReference type="EMBL" id="NZEX01000072">
    <property type="protein sequence ID" value="MAH63039.1"/>
    <property type="molecule type" value="Genomic_DNA"/>
</dbReference>
<proteinExistence type="inferred from homology"/>
<reference evidence="10" key="2">
    <citation type="journal article" date="2018" name="Sci. Data">
        <title>The reconstruction of 2,631 draft metagenome-assembled genomes from the global oceans.</title>
        <authorList>
            <person name="Tully B.J."/>
            <person name="Graham E.D."/>
            <person name="Heidelberg J.F."/>
        </authorList>
    </citation>
    <scope>NUCLEOTIDE SEQUENCE</scope>
    <source>
        <strain evidence="10">MED745</strain>
    </source>
</reference>
<dbReference type="AlphaFoldDB" id="A0A2D6YJU1"/>
<dbReference type="PANTHER" id="PTHR21152:SF40">
    <property type="entry name" value="ALANINE--GLYOXYLATE AMINOTRANSFERASE"/>
    <property type="match status" value="1"/>
</dbReference>
<accession>A0A2D6YJU1</accession>
<evidence type="ECO:0000259" key="8">
    <source>
        <dbReference type="Pfam" id="PF00266"/>
    </source>
</evidence>
<comment type="cofactor">
    <cofactor evidence="1 5 7">
        <name>pyridoxal 5'-phosphate</name>
        <dbReference type="ChEBI" id="CHEBI:597326"/>
    </cofactor>
</comment>
<dbReference type="GO" id="GO:0008453">
    <property type="term" value="F:alanine-glyoxylate transaminase activity"/>
    <property type="evidence" value="ECO:0007669"/>
    <property type="project" value="TreeGrafter"/>
</dbReference>
<evidence type="ECO:0000256" key="2">
    <source>
        <dbReference type="ARBA" id="ARBA00009236"/>
    </source>
</evidence>
<dbReference type="Pfam" id="PF00266">
    <property type="entry name" value="Aminotran_5"/>
    <property type="match status" value="1"/>
</dbReference>
<dbReference type="PROSITE" id="PS00595">
    <property type="entry name" value="AA_TRANSFER_CLASS_5"/>
    <property type="match status" value="1"/>
</dbReference>
<organism evidence="10 11">
    <name type="scientific">SAR324 cluster bacterium</name>
    <dbReference type="NCBI Taxonomy" id="2024889"/>
    <lineage>
        <taxon>Bacteria</taxon>
        <taxon>Deltaproteobacteria</taxon>
        <taxon>SAR324 cluster</taxon>
    </lineage>
</organism>
<dbReference type="FunFam" id="3.90.1150.10:FF:000204">
    <property type="entry name" value="Hypothetical aminotransferase"/>
    <property type="match status" value="1"/>
</dbReference>
<keyword evidence="10" id="KW-0808">Transferase</keyword>
<feature type="binding site" evidence="4">
    <location>
        <position position="354"/>
    </location>
    <ligand>
        <name>substrate</name>
    </ligand>
</feature>
<evidence type="ECO:0000256" key="5">
    <source>
        <dbReference type="PIRSR" id="PIRSR000524-50"/>
    </source>
</evidence>
<reference evidence="11" key="1">
    <citation type="submission" date="2017-09" db="EMBL/GenBank/DDBJ databases">
        <title>The Reconstruction of 2,631 Draft Metagenome-Assembled Genomes from the Global Oceans.</title>
        <authorList>
            <person name="Tully B.J."/>
            <person name="Graham E.D."/>
            <person name="Heidelberg J.F."/>
        </authorList>
    </citation>
    <scope>NUCLEOTIDE SEQUENCE [LARGE SCALE GENOMIC DNA]</scope>
</reference>
<dbReference type="Gene3D" id="3.40.640.10">
    <property type="entry name" value="Type I PLP-dependent aspartate aminotransferase-like (Major domain)"/>
    <property type="match status" value="1"/>
</dbReference>
<dbReference type="InterPro" id="IPR000192">
    <property type="entry name" value="Aminotrans_V_dom"/>
</dbReference>
<dbReference type="InterPro" id="IPR024169">
    <property type="entry name" value="SP_NH2Trfase/AEP_transaminase"/>
</dbReference>
<evidence type="ECO:0000256" key="3">
    <source>
        <dbReference type="ARBA" id="ARBA00022898"/>
    </source>
</evidence>
<keyword evidence="10" id="KW-0032">Aminotransferase</keyword>
<dbReference type="InterPro" id="IPR020578">
    <property type="entry name" value="Aminotrans_V_PyrdxlP_BS"/>
</dbReference>
<feature type="domain" description="Aminotransferase class V" evidence="8">
    <location>
        <begin position="74"/>
        <end position="340"/>
    </location>
</feature>
<comment type="caution">
    <text evidence="10">The sequence shown here is derived from an EMBL/GenBank/DDBJ whole genome shotgun (WGS) entry which is preliminary data.</text>
</comment>
<dbReference type="GO" id="GO:0004760">
    <property type="term" value="F:L-serine-pyruvate transaminase activity"/>
    <property type="evidence" value="ECO:0007669"/>
    <property type="project" value="TreeGrafter"/>
</dbReference>
<dbReference type="EMBL" id="NZEX01000092">
    <property type="protein sequence ID" value="MAH63443.1"/>
    <property type="molecule type" value="Genomic_DNA"/>
</dbReference>
<name>A0A2D6YJU1_9DELT</name>
<keyword evidence="3 5" id="KW-0663">Pyridoxal phosphate</keyword>
<evidence type="ECO:0000256" key="4">
    <source>
        <dbReference type="PIRSR" id="PIRSR000524-1"/>
    </source>
</evidence>
<dbReference type="InterPro" id="IPR015422">
    <property type="entry name" value="PyrdxlP-dep_Trfase_small"/>
</dbReference>
<feature type="modified residue" description="N6-(pyridoxal phosphate)lysine" evidence="5">
    <location>
        <position position="198"/>
    </location>
</feature>
<dbReference type="Gene3D" id="3.90.1150.10">
    <property type="entry name" value="Aspartate Aminotransferase, domain 1"/>
    <property type="match status" value="1"/>
</dbReference>
<gene>
    <name evidence="9" type="ORF">CMN54_06265</name>
    <name evidence="10" type="ORF">CMN54_08375</name>
</gene>
<sequence length="399" mass="43779">MSLGHGRHYLSIPGPSVMPDRVLQAMHQAAPNIYEGALYETVEGMLPDLKRVARTNGEVALYICNGHGVWEAALTNALSRGDRILALNTGRFVALWADMAQKIGVEVDLLDFGKASPVDLDQVEAKLKADSQYHYRAILVAQTDTASSVRNDISALGALIKSTGHPALLMVDCMASLACDVFEMDAWGVDVMMAGSQKGLMTPPGLAFLYLNERGMEARERADLVTPYWDVRPRVKPDVFYEYFFGTAPTHHLFGLREALTMLLEEEGLEQVWARHAKLSQAVWAAFEAWSMGSAIRLNIKDRRYRSHSVTSISMEAPHGTELRKWTEQRAGVTLGLGIGMAQPDDPARHGYFRVAHMGHVNAHMTLGMLGVLDAGFKALKVPHGDGALEAASRILSEA</sequence>
<dbReference type="GO" id="GO:0019265">
    <property type="term" value="P:glycine biosynthetic process, by transamination of glyoxylate"/>
    <property type="evidence" value="ECO:0007669"/>
    <property type="project" value="TreeGrafter"/>
</dbReference>
<dbReference type="PANTHER" id="PTHR21152">
    <property type="entry name" value="AMINOTRANSFERASE CLASS V"/>
    <property type="match status" value="1"/>
</dbReference>
<protein>
    <submittedName>
        <fullName evidence="10">Aminotransferase</fullName>
    </submittedName>
</protein>
<evidence type="ECO:0000313" key="10">
    <source>
        <dbReference type="EMBL" id="MAH63443.1"/>
    </source>
</evidence>
<dbReference type="Proteomes" id="UP000226525">
    <property type="component" value="Unassembled WGS sequence"/>
</dbReference>
<evidence type="ECO:0000313" key="11">
    <source>
        <dbReference type="Proteomes" id="UP000226525"/>
    </source>
</evidence>
<dbReference type="PIRSF" id="PIRSF000524">
    <property type="entry name" value="SPT"/>
    <property type="match status" value="1"/>
</dbReference>
<evidence type="ECO:0000313" key="9">
    <source>
        <dbReference type="EMBL" id="MAH63039.1"/>
    </source>
</evidence>
<evidence type="ECO:0000256" key="7">
    <source>
        <dbReference type="RuleBase" id="RU004504"/>
    </source>
</evidence>